<organism evidence="7 8">
    <name type="scientific">Candidatus Merdibacter merdavium</name>
    <dbReference type="NCBI Taxonomy" id="2838692"/>
    <lineage>
        <taxon>Bacteria</taxon>
        <taxon>Bacillati</taxon>
        <taxon>Bacillota</taxon>
        <taxon>Erysipelotrichia</taxon>
        <taxon>Erysipelotrichales</taxon>
        <taxon>Erysipelotrichaceae</taxon>
        <taxon>Merdibacter</taxon>
    </lineage>
</organism>
<dbReference type="HAMAP" id="MF_01080">
    <property type="entry name" value="TruB_bact"/>
    <property type="match status" value="1"/>
</dbReference>
<dbReference type="GO" id="GO:0003723">
    <property type="term" value="F:RNA binding"/>
    <property type="evidence" value="ECO:0007669"/>
    <property type="project" value="InterPro"/>
</dbReference>
<evidence type="ECO:0000256" key="4">
    <source>
        <dbReference type="ARBA" id="ARBA00023235"/>
    </source>
</evidence>
<evidence type="ECO:0000256" key="1">
    <source>
        <dbReference type="ARBA" id="ARBA00000385"/>
    </source>
</evidence>
<dbReference type="Pfam" id="PF01509">
    <property type="entry name" value="TruB_N"/>
    <property type="match status" value="1"/>
</dbReference>
<comment type="function">
    <text evidence="5">Responsible for synthesis of pseudouridine from uracil-55 in the psi GC loop of transfer RNAs.</text>
</comment>
<protein>
    <recommendedName>
        <fullName evidence="5">tRNA pseudouridine synthase B</fullName>
        <ecNumber evidence="5">5.4.99.25</ecNumber>
    </recommendedName>
    <alternativeName>
        <fullName evidence="5">tRNA pseudouridine(55) synthase</fullName>
        <shortName evidence="5">Psi55 synthase</shortName>
    </alternativeName>
    <alternativeName>
        <fullName evidence="5">tRNA pseudouridylate synthase</fullName>
    </alternativeName>
    <alternativeName>
        <fullName evidence="5">tRNA-uridine isomerase</fullName>
    </alternativeName>
</protein>
<dbReference type="CDD" id="cd02573">
    <property type="entry name" value="PseudoU_synth_EcTruB"/>
    <property type="match status" value="1"/>
</dbReference>
<keyword evidence="3 5" id="KW-0819">tRNA processing</keyword>
<dbReference type="InterPro" id="IPR020103">
    <property type="entry name" value="PsdUridine_synth_cat_dom_sf"/>
</dbReference>
<dbReference type="AlphaFoldDB" id="A0A9D2NS83"/>
<evidence type="ECO:0000256" key="5">
    <source>
        <dbReference type="HAMAP-Rule" id="MF_01080"/>
    </source>
</evidence>
<comment type="similarity">
    <text evidence="2 5">Belongs to the pseudouridine synthase TruB family. Type 1 subfamily.</text>
</comment>
<comment type="catalytic activity">
    <reaction evidence="1 5">
        <text>uridine(55) in tRNA = pseudouridine(55) in tRNA</text>
        <dbReference type="Rhea" id="RHEA:42532"/>
        <dbReference type="Rhea" id="RHEA-COMP:10101"/>
        <dbReference type="Rhea" id="RHEA-COMP:10102"/>
        <dbReference type="ChEBI" id="CHEBI:65314"/>
        <dbReference type="ChEBI" id="CHEBI:65315"/>
        <dbReference type="EC" id="5.4.99.25"/>
    </reaction>
</comment>
<dbReference type="NCBIfam" id="TIGR00431">
    <property type="entry name" value="TruB"/>
    <property type="match status" value="1"/>
</dbReference>
<reference evidence="7" key="1">
    <citation type="journal article" date="2021" name="PeerJ">
        <title>Extensive microbial diversity within the chicken gut microbiome revealed by metagenomics and culture.</title>
        <authorList>
            <person name="Gilroy R."/>
            <person name="Ravi A."/>
            <person name="Getino M."/>
            <person name="Pursley I."/>
            <person name="Horton D.L."/>
            <person name="Alikhan N.F."/>
            <person name="Baker D."/>
            <person name="Gharbi K."/>
            <person name="Hall N."/>
            <person name="Watson M."/>
            <person name="Adriaenssens E.M."/>
            <person name="Foster-Nyarko E."/>
            <person name="Jarju S."/>
            <person name="Secka A."/>
            <person name="Antonio M."/>
            <person name="Oren A."/>
            <person name="Chaudhuri R.R."/>
            <person name="La Ragione R."/>
            <person name="Hildebrand F."/>
            <person name="Pallen M.J."/>
        </authorList>
    </citation>
    <scope>NUCLEOTIDE SEQUENCE</scope>
    <source>
        <strain evidence="7">CHK187-11901</strain>
    </source>
</reference>
<sequence length="278" mass="31055">MNGVLLINKEAGMTSHDVVSRLRRILHIKRIGHSGTLDPEATGVLLVLIGKACKALPFLQDTDKEYIATMALGRRTLSDDIWGEVLETKEITPIADFQALCGRFVGVQQQLPPMISSVRVNGRKLYEYARANETVERPLRTVEIYEMEALDARSLKFRVACSSGTYVRSLCRDMAEASGNLGCLSSLVRSRVGRFALDECYTLQQVAEGDFSLLPVETLLAHLPAVRYAPVQDIYNGKSVHLAVDTPRPRVCMYDQDQAIAVYEYSHGDVYRCVRGIW</sequence>
<proteinExistence type="inferred from homology"/>
<keyword evidence="4 5" id="KW-0413">Isomerase</keyword>
<reference evidence="7" key="2">
    <citation type="submission" date="2021-04" db="EMBL/GenBank/DDBJ databases">
        <authorList>
            <person name="Gilroy R."/>
        </authorList>
    </citation>
    <scope>NUCLEOTIDE SEQUENCE</scope>
    <source>
        <strain evidence="7">CHK187-11901</strain>
    </source>
</reference>
<dbReference type="SUPFAM" id="SSF55120">
    <property type="entry name" value="Pseudouridine synthase"/>
    <property type="match status" value="1"/>
</dbReference>
<dbReference type="PANTHER" id="PTHR13767">
    <property type="entry name" value="TRNA-PSEUDOURIDINE SYNTHASE"/>
    <property type="match status" value="1"/>
</dbReference>
<evidence type="ECO:0000313" key="8">
    <source>
        <dbReference type="Proteomes" id="UP000823896"/>
    </source>
</evidence>
<feature type="domain" description="Pseudouridine synthase II N-terminal" evidence="6">
    <location>
        <begin position="23"/>
        <end position="167"/>
    </location>
</feature>
<dbReference type="GO" id="GO:1990481">
    <property type="term" value="P:mRNA pseudouridine synthesis"/>
    <property type="evidence" value="ECO:0007669"/>
    <property type="project" value="TreeGrafter"/>
</dbReference>
<feature type="active site" description="Nucleophile" evidence="5">
    <location>
        <position position="38"/>
    </location>
</feature>
<dbReference type="PANTHER" id="PTHR13767:SF2">
    <property type="entry name" value="PSEUDOURIDYLATE SYNTHASE TRUB1"/>
    <property type="match status" value="1"/>
</dbReference>
<dbReference type="EMBL" id="DWWM01000032">
    <property type="protein sequence ID" value="HJC36518.1"/>
    <property type="molecule type" value="Genomic_DNA"/>
</dbReference>
<evidence type="ECO:0000256" key="3">
    <source>
        <dbReference type="ARBA" id="ARBA00022694"/>
    </source>
</evidence>
<dbReference type="GO" id="GO:0160148">
    <property type="term" value="F:tRNA pseudouridine(55) synthase activity"/>
    <property type="evidence" value="ECO:0007669"/>
    <property type="project" value="UniProtKB-EC"/>
</dbReference>
<evidence type="ECO:0000259" key="6">
    <source>
        <dbReference type="Pfam" id="PF01509"/>
    </source>
</evidence>
<dbReference type="GO" id="GO:0031119">
    <property type="term" value="P:tRNA pseudouridine synthesis"/>
    <property type="evidence" value="ECO:0007669"/>
    <property type="project" value="UniProtKB-UniRule"/>
</dbReference>
<dbReference type="EC" id="5.4.99.25" evidence="5"/>
<accession>A0A9D2NS83</accession>
<dbReference type="Gene3D" id="3.30.2350.10">
    <property type="entry name" value="Pseudouridine synthase"/>
    <property type="match status" value="1"/>
</dbReference>
<dbReference type="InterPro" id="IPR002501">
    <property type="entry name" value="PsdUridine_synth_N"/>
</dbReference>
<comment type="caution">
    <text evidence="7">The sequence shown here is derived from an EMBL/GenBank/DDBJ whole genome shotgun (WGS) entry which is preliminary data.</text>
</comment>
<name>A0A9D2NS83_9FIRM</name>
<dbReference type="InterPro" id="IPR014780">
    <property type="entry name" value="tRNA_psdUridine_synth_TruB"/>
</dbReference>
<evidence type="ECO:0000313" key="7">
    <source>
        <dbReference type="EMBL" id="HJC36518.1"/>
    </source>
</evidence>
<dbReference type="Proteomes" id="UP000823896">
    <property type="component" value="Unassembled WGS sequence"/>
</dbReference>
<evidence type="ECO:0000256" key="2">
    <source>
        <dbReference type="ARBA" id="ARBA00005642"/>
    </source>
</evidence>
<gene>
    <name evidence="5 7" type="primary">truB</name>
    <name evidence="7" type="ORF">H9702_05245</name>
</gene>